<feature type="region of interest" description="Disordered" evidence="1">
    <location>
        <begin position="87"/>
        <end position="106"/>
    </location>
</feature>
<feature type="compositionally biased region" description="Polar residues" evidence="1">
    <location>
        <begin position="682"/>
        <end position="700"/>
    </location>
</feature>
<dbReference type="Proteomes" id="UP001071777">
    <property type="component" value="Unassembled WGS sequence"/>
</dbReference>
<proteinExistence type="predicted"/>
<accession>A0ABQ8P5L8</accession>
<name>A0ABQ8P5L8_9CRYT</name>
<feature type="region of interest" description="Disordered" evidence="1">
    <location>
        <begin position="667"/>
        <end position="712"/>
    </location>
</feature>
<sequence length="788" mass="89026">MQQMNPYMDYQFAQDHSDAMLNDRNYHNNYPFDHDQGEYYDINEGYYEQDELVDHEINQGSVKEEISCCPMEMIHRRRHSLSYRPNMKKGVRKTDTSRIPKFRNPWDVHGELQPRRSKDVPLSYDEARFIREIWQDTRAQYEPSDGEIEEEFLFEEEYDDVEAEKRRNMLVKKGANLVRYSRHYELPTISTIIKSSNPEQFRSRSFSPVGARTRANDPSFKKTGCGPRAQASDLTRQQYDRGVREDFNFDNRNGDSGMQYVHNRMGNSTCQVNTRGSIYQDSQFPGERDELSFRNNRYSETNQSEASRGCTQFMTPISSRHRNTALGIPSEFDHLNDSNNNLSISAASRRATSPDLLSPTKSTGRGPPPKIGILEPVETTEGLVSPVNKHKNSVISTPRMGSITSRSAASSILRGNRHDFDNSGNLSDNVPVISPTGKQTIVFHMIPDNENSNSKATIFADPDTQNIVTELHIKPGVDINVTSTPTGPAIEYEVSRGRNAKAQINFSTGTNSDSTLSIGDIPKIQTPSEFQEQQLSQSQSAHNSNFIGHNHGYLSHSRSQSRRRSTQEESAMRTHSNYQSNDSSSNFGGAKATNHNDDHFQQHNNSYSSANSHANQYMDSNERGDGHSKHLTNNSKILNSTLDEAGRIFSEIERDIQNQDRVALEQTRGASEHLGFEKGVPNESTKSYNEQHTASYQSESGLLEKDDGSLHSEKAEPVEVEESSHVVGPVIPKIHPNPFLPVKKTQKRSGFSGCILNTLTCSKVESAELKTFRALNPVEMINRDPEFY</sequence>
<evidence type="ECO:0000256" key="1">
    <source>
        <dbReference type="SAM" id="MobiDB-lite"/>
    </source>
</evidence>
<dbReference type="EMBL" id="JAPCXB010000088">
    <property type="protein sequence ID" value="KAJ1609060.1"/>
    <property type="molecule type" value="Genomic_DNA"/>
</dbReference>
<comment type="caution">
    <text evidence="2">The sequence shown here is derived from an EMBL/GenBank/DDBJ whole genome shotgun (WGS) entry which is preliminary data.</text>
</comment>
<feature type="compositionally biased region" description="Low complexity" evidence="1">
    <location>
        <begin position="529"/>
        <end position="540"/>
    </location>
</feature>
<protein>
    <submittedName>
        <fullName evidence="2">Uncharacterized protein</fullName>
    </submittedName>
</protein>
<reference evidence="2" key="1">
    <citation type="submission" date="2022-10" db="EMBL/GenBank/DDBJ databases">
        <title>Adaptive evolution leads to modifications in subtelomeric GC content in a zoonotic Cryptosporidium species.</title>
        <authorList>
            <person name="Li J."/>
            <person name="Feng Y."/>
            <person name="Xiao L."/>
        </authorList>
    </citation>
    <scope>NUCLEOTIDE SEQUENCE</scope>
    <source>
        <strain evidence="2">25894</strain>
    </source>
</reference>
<gene>
    <name evidence="2" type="ORF">OJ252_2308</name>
</gene>
<organism evidence="2 3">
    <name type="scientific">Cryptosporidium canis</name>
    <dbReference type="NCBI Taxonomy" id="195482"/>
    <lineage>
        <taxon>Eukaryota</taxon>
        <taxon>Sar</taxon>
        <taxon>Alveolata</taxon>
        <taxon>Apicomplexa</taxon>
        <taxon>Conoidasida</taxon>
        <taxon>Coccidia</taxon>
        <taxon>Eucoccidiorida</taxon>
        <taxon>Eimeriorina</taxon>
        <taxon>Cryptosporidiidae</taxon>
        <taxon>Cryptosporidium</taxon>
    </lineage>
</organism>
<feature type="region of interest" description="Disordered" evidence="1">
    <location>
        <begin position="529"/>
        <end position="633"/>
    </location>
</feature>
<keyword evidence="3" id="KW-1185">Reference proteome</keyword>
<feature type="compositionally biased region" description="Low complexity" evidence="1">
    <location>
        <begin position="602"/>
        <end position="617"/>
    </location>
</feature>
<evidence type="ECO:0000313" key="3">
    <source>
        <dbReference type="Proteomes" id="UP001071777"/>
    </source>
</evidence>
<feature type="region of interest" description="Disordered" evidence="1">
    <location>
        <begin position="201"/>
        <end position="229"/>
    </location>
</feature>
<feature type="compositionally biased region" description="Polar residues" evidence="1">
    <location>
        <begin position="573"/>
        <end position="587"/>
    </location>
</feature>
<feature type="compositionally biased region" description="Basic and acidic residues" evidence="1">
    <location>
        <begin position="92"/>
        <end position="106"/>
    </location>
</feature>
<feature type="compositionally biased region" description="Basic and acidic residues" evidence="1">
    <location>
        <begin position="702"/>
        <end position="712"/>
    </location>
</feature>
<evidence type="ECO:0000313" key="2">
    <source>
        <dbReference type="EMBL" id="KAJ1609060.1"/>
    </source>
</evidence>
<feature type="region of interest" description="Disordered" evidence="1">
    <location>
        <begin position="346"/>
        <end position="370"/>
    </location>
</feature>